<gene>
    <name evidence="3" type="ORF">MB27_31460</name>
</gene>
<evidence type="ECO:0000313" key="4">
    <source>
        <dbReference type="Proteomes" id="UP000054537"/>
    </source>
</evidence>
<protein>
    <recommendedName>
        <fullName evidence="2">AB hydrolase-1 domain-containing protein</fullName>
    </recommendedName>
</protein>
<name>A0A0A6UD65_ACTUT</name>
<dbReference type="STRING" id="1869.MB27_31460"/>
<dbReference type="InterPro" id="IPR000073">
    <property type="entry name" value="AB_hydrolase_1"/>
</dbReference>
<organism evidence="3 4">
    <name type="scientific">Actinoplanes utahensis</name>
    <dbReference type="NCBI Taxonomy" id="1869"/>
    <lineage>
        <taxon>Bacteria</taxon>
        <taxon>Bacillati</taxon>
        <taxon>Actinomycetota</taxon>
        <taxon>Actinomycetes</taxon>
        <taxon>Micromonosporales</taxon>
        <taxon>Micromonosporaceae</taxon>
        <taxon>Actinoplanes</taxon>
    </lineage>
</organism>
<evidence type="ECO:0000313" key="3">
    <source>
        <dbReference type="EMBL" id="KHD73985.1"/>
    </source>
</evidence>
<dbReference type="OrthoDB" id="3210164at2"/>
<feature type="domain" description="AB hydrolase-1" evidence="2">
    <location>
        <begin position="25"/>
        <end position="250"/>
    </location>
</feature>
<evidence type="ECO:0000259" key="2">
    <source>
        <dbReference type="Pfam" id="PF12697"/>
    </source>
</evidence>
<dbReference type="RefSeq" id="WP_043530673.1">
    <property type="nucleotide sequence ID" value="NZ_BAABKU010000061.1"/>
</dbReference>
<dbReference type="InterPro" id="IPR029058">
    <property type="entry name" value="AB_hydrolase_fold"/>
</dbReference>
<dbReference type="GO" id="GO:0016787">
    <property type="term" value="F:hydrolase activity"/>
    <property type="evidence" value="ECO:0007669"/>
    <property type="project" value="UniProtKB-KW"/>
</dbReference>
<dbReference type="AlphaFoldDB" id="A0A0A6UD65"/>
<dbReference type="Proteomes" id="UP000054537">
    <property type="component" value="Unassembled WGS sequence"/>
</dbReference>
<dbReference type="Gene3D" id="3.40.50.1820">
    <property type="entry name" value="alpha/beta hydrolase"/>
    <property type="match status" value="1"/>
</dbReference>
<dbReference type="SUPFAM" id="SSF53474">
    <property type="entry name" value="alpha/beta-Hydrolases"/>
    <property type="match status" value="1"/>
</dbReference>
<comment type="caution">
    <text evidence="3">The sequence shown here is derived from an EMBL/GenBank/DDBJ whole genome shotgun (WGS) entry which is preliminary data.</text>
</comment>
<keyword evidence="1" id="KW-0378">Hydrolase</keyword>
<dbReference type="PANTHER" id="PTHR43798">
    <property type="entry name" value="MONOACYLGLYCEROL LIPASE"/>
    <property type="match status" value="1"/>
</dbReference>
<dbReference type="EMBL" id="JRTT01000065">
    <property type="protein sequence ID" value="KHD73985.1"/>
    <property type="molecule type" value="Genomic_DNA"/>
</dbReference>
<proteinExistence type="predicted"/>
<dbReference type="eggNOG" id="COG2267">
    <property type="taxonomic scope" value="Bacteria"/>
</dbReference>
<dbReference type="GO" id="GO:0016020">
    <property type="term" value="C:membrane"/>
    <property type="evidence" value="ECO:0007669"/>
    <property type="project" value="TreeGrafter"/>
</dbReference>
<accession>A0A0A6UD65</accession>
<dbReference type="PANTHER" id="PTHR43798:SF31">
    <property type="entry name" value="AB HYDROLASE SUPERFAMILY PROTEIN YCLE"/>
    <property type="match status" value="1"/>
</dbReference>
<sequence length="262" mass="28155">METREIERNGARLHALWRPGHGSPLVIVPGAMADAAGWRHVGAAIERPEPVLILNRRGRAPSSPLGTGYSVETEVLDLLAWLSWLAEPVRLFGWSYGGLIAIEAATRSPAVRQVVAYDPVVSPFGAEAVPELREAVAAGDLDRAIEVVLIRVSRSTPEHAAALRGTPAWAPMRQWVRPAPEELAAINSHTSGPRRWAAISVPVDLVVGEESQQNASYGTVFTAVARLLPKAPVHVLAGQGHLAHVNDPELLGRLITGLITDR</sequence>
<keyword evidence="4" id="KW-1185">Reference proteome</keyword>
<reference evidence="3 4" key="1">
    <citation type="submission" date="2014-10" db="EMBL/GenBank/DDBJ databases">
        <title>Draft genome sequence of Actinoplanes utahensis NRRL 12052.</title>
        <authorList>
            <person name="Velasco-Bucheli B."/>
            <person name="del Cerro C."/>
            <person name="Hormigo D."/>
            <person name="Garcia J.L."/>
            <person name="Acebal C."/>
            <person name="Arroyo M."/>
            <person name="de la Mata I."/>
        </authorList>
    </citation>
    <scope>NUCLEOTIDE SEQUENCE [LARGE SCALE GENOMIC DNA]</scope>
    <source>
        <strain evidence="3 4">NRRL 12052</strain>
    </source>
</reference>
<evidence type="ECO:0000256" key="1">
    <source>
        <dbReference type="ARBA" id="ARBA00022801"/>
    </source>
</evidence>
<dbReference type="InterPro" id="IPR050266">
    <property type="entry name" value="AB_hydrolase_sf"/>
</dbReference>
<dbReference type="Pfam" id="PF12697">
    <property type="entry name" value="Abhydrolase_6"/>
    <property type="match status" value="1"/>
</dbReference>